<dbReference type="NCBIfam" id="TIGR00585">
    <property type="entry name" value="mutl"/>
    <property type="match status" value="1"/>
</dbReference>
<evidence type="ECO:0000259" key="4">
    <source>
        <dbReference type="PROSITE" id="PS50118"/>
    </source>
</evidence>
<keyword evidence="6" id="KW-1185">Reference proteome</keyword>
<dbReference type="GO" id="GO:0016887">
    <property type="term" value="F:ATP hydrolysis activity"/>
    <property type="evidence" value="ECO:0007669"/>
    <property type="project" value="InterPro"/>
</dbReference>
<reference evidence="5 6" key="1">
    <citation type="submission" date="2015-07" db="EMBL/GenBank/DDBJ databases">
        <title>The genome of Habropoda laboriosa.</title>
        <authorList>
            <person name="Pan H."/>
            <person name="Kapheim K."/>
        </authorList>
    </citation>
    <scope>NUCLEOTIDE SEQUENCE [LARGE SCALE GENOMIC DNA]</scope>
    <source>
        <strain evidence="5">0110345459</strain>
    </source>
</reference>
<keyword evidence="2" id="KW-0227">DNA damage</keyword>
<dbReference type="SMART" id="SM01340">
    <property type="entry name" value="DNA_mis_repair"/>
    <property type="match status" value="1"/>
</dbReference>
<dbReference type="PROSITE" id="PS00058">
    <property type="entry name" value="DNA_MISMATCH_REPAIR_1"/>
    <property type="match status" value="1"/>
</dbReference>
<dbReference type="PANTHER" id="PTHR10073:SF52">
    <property type="entry name" value="MISMATCH REPAIR ENDONUCLEASE PMS2"/>
    <property type="match status" value="1"/>
</dbReference>
<dbReference type="OrthoDB" id="10254304at2759"/>
<dbReference type="CDD" id="cd00084">
    <property type="entry name" value="HMG-box_SF"/>
    <property type="match status" value="1"/>
</dbReference>
<dbReference type="Proteomes" id="UP000053825">
    <property type="component" value="Unassembled WGS sequence"/>
</dbReference>
<dbReference type="GO" id="GO:0032389">
    <property type="term" value="C:MutLalpha complex"/>
    <property type="evidence" value="ECO:0007669"/>
    <property type="project" value="TreeGrafter"/>
</dbReference>
<dbReference type="InterPro" id="IPR014762">
    <property type="entry name" value="DNA_mismatch_repair_CS"/>
</dbReference>
<dbReference type="GO" id="GO:0030983">
    <property type="term" value="F:mismatched DNA binding"/>
    <property type="evidence" value="ECO:0007669"/>
    <property type="project" value="InterPro"/>
</dbReference>
<dbReference type="Pfam" id="PF01119">
    <property type="entry name" value="DNA_mis_repair"/>
    <property type="match status" value="1"/>
</dbReference>
<dbReference type="InterPro" id="IPR038973">
    <property type="entry name" value="MutL/Mlh/Pms-like"/>
</dbReference>
<dbReference type="GO" id="GO:0140664">
    <property type="term" value="F:ATP-dependent DNA damage sensor activity"/>
    <property type="evidence" value="ECO:0007669"/>
    <property type="project" value="InterPro"/>
</dbReference>
<dbReference type="InterPro" id="IPR009071">
    <property type="entry name" value="HMG_box_dom"/>
</dbReference>
<dbReference type="AlphaFoldDB" id="A0A0L7QVH6"/>
<dbReference type="SUPFAM" id="SSF47095">
    <property type="entry name" value="HMG-box"/>
    <property type="match status" value="1"/>
</dbReference>
<dbReference type="GO" id="GO:0005524">
    <property type="term" value="F:ATP binding"/>
    <property type="evidence" value="ECO:0007669"/>
    <property type="project" value="InterPro"/>
</dbReference>
<keyword evidence="3" id="KW-0238">DNA-binding</keyword>
<comment type="similarity">
    <text evidence="1">Belongs to the DNA mismatch repair MutL/HexB family.</text>
</comment>
<dbReference type="GO" id="GO:0006298">
    <property type="term" value="P:mismatch repair"/>
    <property type="evidence" value="ECO:0007669"/>
    <property type="project" value="InterPro"/>
</dbReference>
<keyword evidence="3" id="KW-0539">Nucleus</keyword>
<dbReference type="InterPro" id="IPR013507">
    <property type="entry name" value="DNA_mismatch_S5_2-like"/>
</dbReference>
<dbReference type="InterPro" id="IPR036890">
    <property type="entry name" value="HATPase_C_sf"/>
</dbReference>
<dbReference type="Pfam" id="PF00505">
    <property type="entry name" value="HMG_box"/>
    <property type="match status" value="1"/>
</dbReference>
<dbReference type="Pfam" id="PF13589">
    <property type="entry name" value="HATPase_c_3"/>
    <property type="match status" value="1"/>
</dbReference>
<dbReference type="STRING" id="597456.A0A0L7QVH6"/>
<accession>A0A0L7QVH6</accession>
<evidence type="ECO:0000256" key="1">
    <source>
        <dbReference type="ARBA" id="ARBA00006082"/>
    </source>
</evidence>
<proteinExistence type="inferred from homology"/>
<dbReference type="FunFam" id="3.30.565.10:FF:000017">
    <property type="entry name" value="PMS1 homolog 1, mismatch repair system component"/>
    <property type="match status" value="1"/>
</dbReference>
<evidence type="ECO:0000256" key="3">
    <source>
        <dbReference type="PROSITE-ProRule" id="PRU00267"/>
    </source>
</evidence>
<dbReference type="InterPro" id="IPR014721">
    <property type="entry name" value="Ribsml_uS5_D2-typ_fold_subgr"/>
</dbReference>
<feature type="DNA-binding region" description="HMG box" evidence="3">
    <location>
        <begin position="596"/>
        <end position="658"/>
    </location>
</feature>
<evidence type="ECO:0000256" key="2">
    <source>
        <dbReference type="ARBA" id="ARBA00022763"/>
    </source>
</evidence>
<dbReference type="SUPFAM" id="SSF55874">
    <property type="entry name" value="ATPase domain of HSP90 chaperone/DNA topoisomerase II/histidine kinase"/>
    <property type="match status" value="1"/>
</dbReference>
<gene>
    <name evidence="5" type="ORF">WH47_04220</name>
</gene>
<evidence type="ECO:0000313" key="6">
    <source>
        <dbReference type="Proteomes" id="UP000053825"/>
    </source>
</evidence>
<evidence type="ECO:0000313" key="5">
    <source>
        <dbReference type="EMBL" id="KOC62559.1"/>
    </source>
</evidence>
<dbReference type="InterPro" id="IPR036910">
    <property type="entry name" value="HMG_box_dom_sf"/>
</dbReference>
<dbReference type="PANTHER" id="PTHR10073">
    <property type="entry name" value="DNA MISMATCH REPAIR PROTEIN MLH, PMS, MUTL"/>
    <property type="match status" value="1"/>
</dbReference>
<sequence length="795" mass="90455">MIISALNNDTVKLLTTTQVITSISSATKELIENALDADAKNVEINLTDNGCTLIEVKDDGCGISKLDAPYVALSSYTSKIRDFSDLAILKTYGFRGEALCALCAVSDVTIISKAEQDEAGVSYTINHSGHIIKSEFCHRSKVTRYTLYVTVQVRQLFKQVPVRRQIITNPKKANQDIKILEYLIKSYAMCKFFARITCRLNNNVIFAKPSVNTFEEAVTYILGKKVTCNMNWIDITDTEIKMKLMIPLKDTYDSNMLEVFHSGLQYIFVNNRPIKHKELEKALTKTILEALGQESLSRKKPIFVLYILINAANIDINLEPNKTSILFKDQNIIINTIEKYLENFYGIQREVQQETNCDISFASYQDYSQKANISNAENELPACKKQKLNTGGCVEKLIGKIVNVDENAANNLNFNGTNNFERVEQVQISTNGQIHQDKNAKKCEQNVEKFNTQSLNLCNSGSNDLQNVTLIYNNNNSSCISVDTSAKGDTEDSPPFELTPTVETLSQLPIVNLGNGFEWDNCSTIDTDEKENKIQNTNFEVSDKENKLNMKNRVLLNEWSKGHVFGLKGGTNIESSNYIEPNELVNVDTHGNVCHGFLKFSKNVRTQVMEQNPTMTAPQAAHIITNLWKKLSPEERGFYKDLARDEKSEYDIQKQKMKDKCTIDINKNKNRLLKALEKMKVMNLQEKENSETRTVVPWNVNLKKVTENFIDNPLYENTNSVVGLMCSNLWIVHESAHIWIVDIRMLRKELHKPDKNTNENIAENIEQLLHQWFSIKDDLSLLHPIYSLKQIRNIS</sequence>
<dbReference type="SUPFAM" id="SSF54211">
    <property type="entry name" value="Ribosomal protein S5 domain 2-like"/>
    <property type="match status" value="1"/>
</dbReference>
<dbReference type="PROSITE" id="PS50118">
    <property type="entry name" value="HMG_BOX_2"/>
    <property type="match status" value="1"/>
</dbReference>
<dbReference type="Gene3D" id="3.30.565.10">
    <property type="entry name" value="Histidine kinase-like ATPase, C-terminal domain"/>
    <property type="match status" value="1"/>
</dbReference>
<feature type="domain" description="HMG box" evidence="4">
    <location>
        <begin position="596"/>
        <end position="658"/>
    </location>
</feature>
<dbReference type="Gene3D" id="3.30.230.10">
    <property type="match status" value="1"/>
</dbReference>
<dbReference type="Gene3D" id="1.10.30.10">
    <property type="entry name" value="High mobility group box domain"/>
    <property type="match status" value="1"/>
</dbReference>
<dbReference type="EMBL" id="KQ414727">
    <property type="protein sequence ID" value="KOC62559.1"/>
    <property type="molecule type" value="Genomic_DNA"/>
</dbReference>
<dbReference type="InterPro" id="IPR002099">
    <property type="entry name" value="MutL/Mlh/PMS"/>
</dbReference>
<name>A0A0L7QVH6_9HYME</name>
<protein>
    <submittedName>
        <fullName evidence="5">PMS1 protein like protein 1</fullName>
    </submittedName>
</protein>
<organism evidence="5 6">
    <name type="scientific">Habropoda laboriosa</name>
    <dbReference type="NCBI Taxonomy" id="597456"/>
    <lineage>
        <taxon>Eukaryota</taxon>
        <taxon>Metazoa</taxon>
        <taxon>Ecdysozoa</taxon>
        <taxon>Arthropoda</taxon>
        <taxon>Hexapoda</taxon>
        <taxon>Insecta</taxon>
        <taxon>Pterygota</taxon>
        <taxon>Neoptera</taxon>
        <taxon>Endopterygota</taxon>
        <taxon>Hymenoptera</taxon>
        <taxon>Apocrita</taxon>
        <taxon>Aculeata</taxon>
        <taxon>Apoidea</taxon>
        <taxon>Anthophila</taxon>
        <taxon>Apidae</taxon>
        <taxon>Habropoda</taxon>
    </lineage>
</organism>
<dbReference type="InterPro" id="IPR020568">
    <property type="entry name" value="Ribosomal_Su5_D2-typ_SF"/>
</dbReference>
<dbReference type="SMART" id="SM00398">
    <property type="entry name" value="HMG"/>
    <property type="match status" value="1"/>
</dbReference>